<dbReference type="Gramene" id="Ma10_t04840.1">
    <property type="protein sequence ID" value="Ma10_p04840.1"/>
    <property type="gene ID" value="Ma10_g04840"/>
</dbReference>
<protein>
    <submittedName>
        <fullName evidence="1">(wild Malaysian banana) hypothetical protein</fullName>
    </submittedName>
</protein>
<dbReference type="AlphaFoldDB" id="A0A804KSP1"/>
<name>A0A804KSP1_MUSAM</name>
<evidence type="ECO:0000313" key="2">
    <source>
        <dbReference type="EnsemblPlants" id="Ma10_p04840.1"/>
    </source>
</evidence>
<keyword evidence="3" id="KW-1185">Reference proteome</keyword>
<dbReference type="Proteomes" id="UP000012960">
    <property type="component" value="Unplaced"/>
</dbReference>
<reference evidence="2" key="2">
    <citation type="submission" date="2021-05" db="UniProtKB">
        <authorList>
            <consortium name="EnsemblPlants"/>
        </authorList>
    </citation>
    <scope>IDENTIFICATION</scope>
    <source>
        <strain evidence="2">subsp. malaccensis</strain>
    </source>
</reference>
<organism evidence="2 3">
    <name type="scientific">Musa acuminata subsp. malaccensis</name>
    <name type="common">Wild banana</name>
    <name type="synonym">Musa malaccensis</name>
    <dbReference type="NCBI Taxonomy" id="214687"/>
    <lineage>
        <taxon>Eukaryota</taxon>
        <taxon>Viridiplantae</taxon>
        <taxon>Streptophyta</taxon>
        <taxon>Embryophyta</taxon>
        <taxon>Tracheophyta</taxon>
        <taxon>Spermatophyta</taxon>
        <taxon>Magnoliopsida</taxon>
        <taxon>Liliopsida</taxon>
        <taxon>Zingiberales</taxon>
        <taxon>Musaceae</taxon>
        <taxon>Musa</taxon>
    </lineage>
</organism>
<sequence length="79" mass="9233">MRCSTQHAPTVCLSTRSMSPSPLIHGICTYHKFDVCCKIPTRLGWQRECDGHYSRPIKSHLYSLFFSNIYYSKIVRSYK</sequence>
<dbReference type="EMBL" id="HG996476">
    <property type="protein sequence ID" value="CAG1852647.1"/>
    <property type="molecule type" value="Genomic_DNA"/>
</dbReference>
<evidence type="ECO:0000313" key="3">
    <source>
        <dbReference type="Proteomes" id="UP000012960"/>
    </source>
</evidence>
<evidence type="ECO:0000313" key="1">
    <source>
        <dbReference type="EMBL" id="CAG1852647.1"/>
    </source>
</evidence>
<reference evidence="1" key="1">
    <citation type="submission" date="2021-03" db="EMBL/GenBank/DDBJ databases">
        <authorList>
            <consortium name="Genoscope - CEA"/>
            <person name="William W."/>
        </authorList>
    </citation>
    <scope>NUCLEOTIDE SEQUENCE</scope>
    <source>
        <strain evidence="1">Doubled-haploid Pahang</strain>
    </source>
</reference>
<dbReference type="EnsemblPlants" id="Ma10_t04840.1">
    <property type="protein sequence ID" value="Ma10_p04840.1"/>
    <property type="gene ID" value="Ma10_g04840"/>
</dbReference>
<gene>
    <name evidence="1" type="ORF">GSMUA_308730.1</name>
</gene>
<dbReference type="InParanoid" id="A0A804KSP1"/>
<accession>A0A804KSP1</accession>
<proteinExistence type="predicted"/>